<evidence type="ECO:0000313" key="2">
    <source>
        <dbReference type="EMBL" id="QUS39582.1"/>
    </source>
</evidence>
<reference evidence="2 3" key="1">
    <citation type="submission" date="2019-02" db="EMBL/GenBank/DDBJ databases">
        <title>Emended description of the genus Rhodopseudomonas and description of Rhodopseudomonas albus sp. nov., a non-phototrophic, heavy-metal-tolerant bacterium isolated from garden soil.</title>
        <authorList>
            <person name="Bao Z."/>
            <person name="Cao W.W."/>
            <person name="Sato Y."/>
            <person name="Nishizawa T."/>
            <person name="Zhao J."/>
            <person name="Guo Y."/>
            <person name="Ohta H."/>
        </authorList>
    </citation>
    <scope>NUCLEOTIDE SEQUENCE [LARGE SCALE GENOMIC DNA]</scope>
    <source>
        <strain evidence="2 3">SK50-23</strain>
    </source>
</reference>
<dbReference type="RefSeq" id="WP_211913127.1">
    <property type="nucleotide sequence ID" value="NZ_CP036498.1"/>
</dbReference>
<gene>
    <name evidence="2" type="ORF">RPMA_12590</name>
</gene>
<evidence type="ECO:0000256" key="1">
    <source>
        <dbReference type="SAM" id="MobiDB-lite"/>
    </source>
</evidence>
<dbReference type="Proteomes" id="UP000682843">
    <property type="component" value="Chromosome"/>
</dbReference>
<evidence type="ECO:0000313" key="3">
    <source>
        <dbReference type="Proteomes" id="UP000682843"/>
    </source>
</evidence>
<feature type="region of interest" description="Disordered" evidence="1">
    <location>
        <begin position="67"/>
        <end position="88"/>
    </location>
</feature>
<sequence>MAWQSMETAPRDGTPFQAKIPGHGSDNILAWTDGLLNSDNQFCGGWSFAEDQEPPDSWTDGICWAVNADGNPSVQPTEWKPLPQSHHQ</sequence>
<accession>A0ABX8A7H2</accession>
<organism evidence="2 3">
    <name type="scientific">Tardiphaga alba</name>
    <dbReference type="NCBI Taxonomy" id="340268"/>
    <lineage>
        <taxon>Bacteria</taxon>
        <taxon>Pseudomonadati</taxon>
        <taxon>Pseudomonadota</taxon>
        <taxon>Alphaproteobacteria</taxon>
        <taxon>Hyphomicrobiales</taxon>
        <taxon>Nitrobacteraceae</taxon>
        <taxon>Tardiphaga</taxon>
    </lineage>
</organism>
<protein>
    <recommendedName>
        <fullName evidence="4">DUF551 domain-containing protein</fullName>
    </recommendedName>
</protein>
<evidence type="ECO:0008006" key="4">
    <source>
        <dbReference type="Google" id="ProtNLM"/>
    </source>
</evidence>
<name>A0ABX8A7H2_9BRAD</name>
<dbReference type="EMBL" id="CP036498">
    <property type="protein sequence ID" value="QUS39582.1"/>
    <property type="molecule type" value="Genomic_DNA"/>
</dbReference>
<feature type="region of interest" description="Disordered" evidence="1">
    <location>
        <begin position="1"/>
        <end position="21"/>
    </location>
</feature>
<keyword evidence="3" id="KW-1185">Reference proteome</keyword>
<proteinExistence type="predicted"/>